<accession>A0AAV2NQS9</accession>
<feature type="region of interest" description="Disordered" evidence="1">
    <location>
        <begin position="1"/>
        <end position="22"/>
    </location>
</feature>
<organism evidence="2 3">
    <name type="scientific">Lasius platythorax</name>
    <dbReference type="NCBI Taxonomy" id="488582"/>
    <lineage>
        <taxon>Eukaryota</taxon>
        <taxon>Metazoa</taxon>
        <taxon>Ecdysozoa</taxon>
        <taxon>Arthropoda</taxon>
        <taxon>Hexapoda</taxon>
        <taxon>Insecta</taxon>
        <taxon>Pterygota</taxon>
        <taxon>Neoptera</taxon>
        <taxon>Endopterygota</taxon>
        <taxon>Hymenoptera</taxon>
        <taxon>Apocrita</taxon>
        <taxon>Aculeata</taxon>
        <taxon>Formicoidea</taxon>
        <taxon>Formicidae</taxon>
        <taxon>Formicinae</taxon>
        <taxon>Lasius</taxon>
        <taxon>Lasius</taxon>
    </lineage>
</organism>
<evidence type="ECO:0000256" key="1">
    <source>
        <dbReference type="SAM" id="MobiDB-lite"/>
    </source>
</evidence>
<gene>
    <name evidence="2" type="ORF">LPLAT_LOCUS8639</name>
</gene>
<dbReference type="Proteomes" id="UP001497644">
    <property type="component" value="Chromosome 4"/>
</dbReference>
<evidence type="ECO:0000313" key="3">
    <source>
        <dbReference type="Proteomes" id="UP001497644"/>
    </source>
</evidence>
<dbReference type="AlphaFoldDB" id="A0AAV2NQS9"/>
<name>A0AAV2NQS9_9HYME</name>
<dbReference type="EMBL" id="OZ034827">
    <property type="protein sequence ID" value="CAL1682761.1"/>
    <property type="molecule type" value="Genomic_DNA"/>
</dbReference>
<evidence type="ECO:0000313" key="2">
    <source>
        <dbReference type="EMBL" id="CAL1682761.1"/>
    </source>
</evidence>
<reference evidence="2" key="1">
    <citation type="submission" date="2024-04" db="EMBL/GenBank/DDBJ databases">
        <authorList>
            <consortium name="Molecular Ecology Group"/>
        </authorList>
    </citation>
    <scope>NUCLEOTIDE SEQUENCE</scope>
</reference>
<proteinExistence type="predicted"/>
<sequence>MGGRRGRQQDDMGAGTLDPVNNACRNFSRRPSFLASCGKEALGYLGGGSCKTEDPTKRLVTRSAASVTSLTQTRVIMIGLRSYEAGTHRGRVSENNRETMTADHTRTFNVYSFM</sequence>
<keyword evidence="3" id="KW-1185">Reference proteome</keyword>
<protein>
    <submittedName>
        <fullName evidence="2">Uncharacterized protein</fullName>
    </submittedName>
</protein>